<dbReference type="Proteomes" id="UP001430848">
    <property type="component" value="Unassembled WGS sequence"/>
</dbReference>
<protein>
    <submittedName>
        <fullName evidence="1">Uncharacterized protein</fullName>
    </submittedName>
</protein>
<proteinExistence type="predicted"/>
<dbReference type="EMBL" id="JAKNSF020000016">
    <property type="protein sequence ID" value="KAK7734156.1"/>
    <property type="molecule type" value="Genomic_DNA"/>
</dbReference>
<accession>A0ABR1PEC7</accession>
<comment type="caution">
    <text evidence="1">The sequence shown here is derived from an EMBL/GenBank/DDBJ whole genome shotgun (WGS) entry which is preliminary data.</text>
</comment>
<evidence type="ECO:0000313" key="1">
    <source>
        <dbReference type="EMBL" id="KAK7734156.1"/>
    </source>
</evidence>
<dbReference type="PANTHER" id="PTHR10622:SF10">
    <property type="entry name" value="HET DOMAIN-CONTAINING PROTEIN"/>
    <property type="match status" value="1"/>
</dbReference>
<gene>
    <name evidence="1" type="ORF">SLS63_004441</name>
</gene>
<organism evidence="1 2">
    <name type="scientific">Diaporthe eres</name>
    <name type="common">Phomopsis oblonga</name>
    <dbReference type="NCBI Taxonomy" id="83184"/>
    <lineage>
        <taxon>Eukaryota</taxon>
        <taxon>Fungi</taxon>
        <taxon>Dikarya</taxon>
        <taxon>Ascomycota</taxon>
        <taxon>Pezizomycotina</taxon>
        <taxon>Sordariomycetes</taxon>
        <taxon>Sordariomycetidae</taxon>
        <taxon>Diaporthales</taxon>
        <taxon>Diaporthaceae</taxon>
        <taxon>Diaporthe</taxon>
        <taxon>Diaporthe eres species complex</taxon>
    </lineage>
</organism>
<name>A0ABR1PEC7_DIAER</name>
<keyword evidence="2" id="KW-1185">Reference proteome</keyword>
<dbReference type="PANTHER" id="PTHR10622">
    <property type="entry name" value="HET DOMAIN-CONTAINING PROTEIN"/>
    <property type="match status" value="1"/>
</dbReference>
<sequence length="408" mass="45713">MSPEDIAYCLLGIFGINMPLLYGEGERAFIRLEEEIIRQSDDHSILAFDTQLSTNSLLADHPNLFRDMGNLIPSLHFRITPPFALTNAGLSLRTPLIQTLSPHWVLAVLNCVEVETKKGLRRNQVCLPLLGKNGIYMRARVPFSLIKKSLSDMYIPGSRTEIDDLTTTVETKYLVSHFTKVYPAFGYELDLAINGFEEEIMQNPGFMLTFPRGMGDFQLVEAFPPDSLQRSISFFNPPVTGSGQPFAHGLLVFQDMSAPGKEDPTRIGVYLAQVMDDVGGDLGGQWMCVLVHMSDEFNLYEKCKKSWQFENPDEWSHYDRVGTFLVAARTKFPLREPTGEAVMVEMVFDADVLTREQEFDVAAVQFSDWTGSRKEIGRAKVGLGNGVVLGNQYSQRRSLLRSATGSSD</sequence>
<evidence type="ECO:0000313" key="2">
    <source>
        <dbReference type="Proteomes" id="UP001430848"/>
    </source>
</evidence>
<reference evidence="1 2" key="1">
    <citation type="submission" date="2024-02" db="EMBL/GenBank/DDBJ databases">
        <title>De novo assembly and annotation of 12 fungi associated with fruit tree decline syndrome in Ontario, Canada.</title>
        <authorList>
            <person name="Sulman M."/>
            <person name="Ellouze W."/>
            <person name="Ilyukhin E."/>
        </authorList>
    </citation>
    <scope>NUCLEOTIDE SEQUENCE [LARGE SCALE GENOMIC DNA]</scope>
    <source>
        <strain evidence="1 2">M169</strain>
    </source>
</reference>